<organism evidence="1 2">
    <name type="scientific">Peribacillus asahii</name>
    <dbReference type="NCBI Taxonomy" id="228899"/>
    <lineage>
        <taxon>Bacteria</taxon>
        <taxon>Bacillati</taxon>
        <taxon>Bacillota</taxon>
        <taxon>Bacilli</taxon>
        <taxon>Bacillales</taxon>
        <taxon>Bacillaceae</taxon>
        <taxon>Peribacillus</taxon>
    </lineage>
</organism>
<protein>
    <submittedName>
        <fullName evidence="1">Uncharacterized protein</fullName>
    </submittedName>
</protein>
<reference evidence="1 2" key="1">
    <citation type="submission" date="2018-01" db="EMBL/GenBank/DDBJ databases">
        <title>Bacillus asahii Genome sequencing and assembly.</title>
        <authorList>
            <person name="Jiang H."/>
            <person name="Feng Y."/>
            <person name="Zhao F."/>
            <person name="Lin X."/>
        </authorList>
    </citation>
    <scope>NUCLEOTIDE SEQUENCE [LARGE SCALE GENOMIC DNA]</scope>
    <source>
        <strain evidence="1 2">OM18</strain>
    </source>
</reference>
<dbReference type="KEGG" id="pasa:BAOM_2359"/>
<accession>A0A3Q9RJD3</accession>
<dbReference type="EMBL" id="CP026095">
    <property type="protein sequence ID" value="AZV42968.1"/>
    <property type="molecule type" value="Genomic_DNA"/>
</dbReference>
<dbReference type="AlphaFoldDB" id="A0A3Q9RJD3"/>
<name>A0A3Q9RJD3_9BACI</name>
<evidence type="ECO:0000313" key="1">
    <source>
        <dbReference type="EMBL" id="AZV42968.1"/>
    </source>
</evidence>
<proteinExistence type="predicted"/>
<dbReference type="Proteomes" id="UP000283095">
    <property type="component" value="Chromosome"/>
</dbReference>
<sequence>MRVKGKEYLPRLAEIIYKQKYEIGKYINYKRMNMSQHSKEQMMFIENLLNYEEFDTFCDMDVGDSYNIGYFIFLHFSSLHNIYSW</sequence>
<evidence type="ECO:0000313" key="2">
    <source>
        <dbReference type="Proteomes" id="UP000283095"/>
    </source>
</evidence>
<gene>
    <name evidence="1" type="ORF">BAOM_2359</name>
</gene>